<evidence type="ECO:0000259" key="3">
    <source>
        <dbReference type="Pfam" id="PF22124"/>
    </source>
</evidence>
<organism evidence="4 5">
    <name type="scientific">Paenibacillus cookii</name>
    <dbReference type="NCBI Taxonomy" id="157839"/>
    <lineage>
        <taxon>Bacteria</taxon>
        <taxon>Bacillati</taxon>
        <taxon>Bacillota</taxon>
        <taxon>Bacilli</taxon>
        <taxon>Bacillales</taxon>
        <taxon>Paenibacillaceae</taxon>
        <taxon>Paenibacillus</taxon>
    </lineage>
</organism>
<dbReference type="InterPro" id="IPR008928">
    <property type="entry name" value="6-hairpin_glycosidase_sf"/>
</dbReference>
<dbReference type="Proteomes" id="UP000680638">
    <property type="component" value="Unassembled WGS sequence"/>
</dbReference>
<dbReference type="EMBL" id="BORW01000007">
    <property type="protein sequence ID" value="GIO66992.1"/>
    <property type="molecule type" value="Genomic_DNA"/>
</dbReference>
<dbReference type="GO" id="GO:0016787">
    <property type="term" value="F:hydrolase activity"/>
    <property type="evidence" value="ECO:0007669"/>
    <property type="project" value="UniProtKB-KW"/>
</dbReference>
<dbReference type="InterPro" id="IPR027414">
    <property type="entry name" value="GH95_N_dom"/>
</dbReference>
<comment type="caution">
    <text evidence="4">The sequence shown here is derived from an EMBL/GenBank/DDBJ whole genome shotgun (WGS) entry which is preliminary data.</text>
</comment>
<dbReference type="InterPro" id="IPR012341">
    <property type="entry name" value="6hp_glycosidase-like_sf"/>
</dbReference>
<feature type="domain" description="Glycosyl hydrolase family 95 N-terminal" evidence="1">
    <location>
        <begin position="8"/>
        <end position="260"/>
    </location>
</feature>
<dbReference type="InterPro" id="IPR054363">
    <property type="entry name" value="GH95_cat"/>
</dbReference>
<dbReference type="InterPro" id="IPR049053">
    <property type="entry name" value="AFCA-like_C"/>
</dbReference>
<dbReference type="Gene3D" id="1.50.10.10">
    <property type="match status" value="1"/>
</dbReference>
<evidence type="ECO:0000259" key="2">
    <source>
        <dbReference type="Pfam" id="PF21307"/>
    </source>
</evidence>
<dbReference type="RefSeq" id="WP_212949094.1">
    <property type="nucleotide sequence ID" value="NZ_BORW01000007.1"/>
</dbReference>
<reference evidence="4 5" key="1">
    <citation type="submission" date="2021-03" db="EMBL/GenBank/DDBJ databases">
        <title>Antimicrobial resistance genes in bacteria isolated from Japanese honey, and their potential for conferring macrolide and lincosamide resistance in the American foulbrood pathogen Paenibacillus larvae.</title>
        <authorList>
            <person name="Okamoto M."/>
            <person name="Kumagai M."/>
            <person name="Kanamori H."/>
            <person name="Takamatsu D."/>
        </authorList>
    </citation>
    <scope>NUCLEOTIDE SEQUENCE [LARGE SCALE GENOMIC DNA]</scope>
    <source>
        <strain evidence="4 5">J21TS3</strain>
    </source>
</reference>
<evidence type="ECO:0000313" key="4">
    <source>
        <dbReference type="EMBL" id="GIO66992.1"/>
    </source>
</evidence>
<name>A0ABQ4LUS1_9BACL</name>
<evidence type="ECO:0000313" key="5">
    <source>
        <dbReference type="Proteomes" id="UP000680638"/>
    </source>
</evidence>
<accession>A0ABQ4LUS1</accession>
<keyword evidence="5" id="KW-1185">Reference proteome</keyword>
<proteinExistence type="predicted"/>
<dbReference type="PANTHER" id="PTHR31084">
    <property type="entry name" value="ALPHA-L-FUCOSIDASE 2"/>
    <property type="match status" value="1"/>
</dbReference>
<dbReference type="Pfam" id="PF14498">
    <property type="entry name" value="Glyco_hyd_65N_2"/>
    <property type="match status" value="1"/>
</dbReference>
<dbReference type="PIRSF" id="PIRSF007663">
    <property type="entry name" value="UCP007663"/>
    <property type="match status" value="1"/>
</dbReference>
<feature type="domain" description="Glycosyl hydrolase family 95 catalytic" evidence="3">
    <location>
        <begin position="287"/>
        <end position="695"/>
    </location>
</feature>
<gene>
    <name evidence="4" type="ORF">J21TS3_18130</name>
</gene>
<dbReference type="PANTHER" id="PTHR31084:SF0">
    <property type="entry name" value="ALPHA-L-FUCOSIDASE 2"/>
    <property type="match status" value="1"/>
</dbReference>
<dbReference type="Pfam" id="PF22124">
    <property type="entry name" value="Glyco_hydro_95_cat"/>
    <property type="match status" value="1"/>
</dbReference>
<dbReference type="SUPFAM" id="SSF48208">
    <property type="entry name" value="Six-hairpin glycosidases"/>
    <property type="match status" value="1"/>
</dbReference>
<dbReference type="InterPro" id="IPR016518">
    <property type="entry name" value="Alpha-L-fucosidase"/>
</dbReference>
<sequence length="792" mass="87296">MSQNEKELWYGRPAREWTEALPVGNGRLGGMVFGGDREERIQLNEDTLWSGFPRDTLNYEALRHLNPAKALAAEGRYKEAEALIEGGMIGRRSESYQPLGDLHIAIRAQGEIRNYRRALHLEEAVAEVSYEADGVNIFREVLASHADDVIAVRIHAENADGSGEALLPDMEVRLSSPHPFRIEGDGELVLTGRGPSHVAENYRGDHPNPVLYEEGLGIGFAVVLTANTRGGEAKTEHGRLVIRRANSVLLLLTAATDFAGYDAMPGRDGGSPVEKCSRILRDAPKAYETVRQRHVQDYRALFDRCDLHIGAEAPGTKESANLPADERLTAYQSGASDPQLESLLFHYGRYLMIAGSRPGTQALNLQGIWNPHLQPPWNSNYTTNINTEMNYWPAETCSLGECHEPLFDLIRELSVSGGRTAAVHYGCRGWTAHHNTDLWRMSTPSAGSAKWAFWPMAGAWLSRHLWERYAFRPDPEFLRETAYPILKGAALFCLDWLVQLPDGTWTTPLSTSPENEFRTADGTPCSVAPGSAMDMALIDELFGHCIQASTILDADPEFRGELAARRERLAHPGIAPDGRLREWSGDFAEHEPGHRHVSHVYGLYPGSAIHSRKSPELAEAASLTLEARLAAGSGHTGWSAAWMINLFARLGDGERAYRSIRRVLSDSTLPNLFGNHPPFQIDGNFGYTAGVAEMLLQSHAEGLELLPALPEAWSRGKVRGLAARGGFTVDMEWAEGRLTRARITSAHGRACRILNGDAFVVRRQDGTSVSAAEGFATQPGETYTITPMMEEK</sequence>
<dbReference type="Pfam" id="PF21307">
    <property type="entry name" value="Glyco_hydro_95_C"/>
    <property type="match status" value="1"/>
</dbReference>
<feature type="domain" description="Alpha fucosidase A-like C-terminal" evidence="2">
    <location>
        <begin position="697"/>
        <end position="785"/>
    </location>
</feature>
<protein>
    <submittedName>
        <fullName evidence="4">Alpha/beta hydrolase</fullName>
    </submittedName>
</protein>
<evidence type="ECO:0000259" key="1">
    <source>
        <dbReference type="Pfam" id="PF14498"/>
    </source>
</evidence>
<keyword evidence="4" id="KW-0378">Hydrolase</keyword>